<dbReference type="Proteomes" id="UP000799444">
    <property type="component" value="Unassembled WGS sequence"/>
</dbReference>
<dbReference type="InterPro" id="IPR013783">
    <property type="entry name" value="Ig-like_fold"/>
</dbReference>
<dbReference type="InterPro" id="IPR029058">
    <property type="entry name" value="AB_hydrolase_fold"/>
</dbReference>
<dbReference type="Gene3D" id="3.40.50.1820">
    <property type="entry name" value="alpha/beta hydrolase"/>
    <property type="match status" value="1"/>
</dbReference>
<dbReference type="EMBL" id="ML996207">
    <property type="protein sequence ID" value="KAF2730898.1"/>
    <property type="molecule type" value="Genomic_DNA"/>
</dbReference>
<evidence type="ECO:0000256" key="1">
    <source>
        <dbReference type="SAM" id="SignalP"/>
    </source>
</evidence>
<accession>A0A9P4QT54</accession>
<evidence type="ECO:0000313" key="3">
    <source>
        <dbReference type="Proteomes" id="UP000799444"/>
    </source>
</evidence>
<dbReference type="PANTHER" id="PTHR48098">
    <property type="entry name" value="ENTEROCHELIN ESTERASE-RELATED"/>
    <property type="match status" value="1"/>
</dbReference>
<dbReference type="InterPro" id="IPR000801">
    <property type="entry name" value="Esterase-like"/>
</dbReference>
<dbReference type="Gene3D" id="2.60.40.10">
    <property type="entry name" value="Immunoglobulins"/>
    <property type="match status" value="1"/>
</dbReference>
<dbReference type="SUPFAM" id="SSF53474">
    <property type="entry name" value="alpha/beta-Hydrolases"/>
    <property type="match status" value="1"/>
</dbReference>
<dbReference type="PANTHER" id="PTHR48098:SF1">
    <property type="entry name" value="DIACYLGLYCEROL ACYLTRANSFERASE_MYCOLYLTRANSFERASE AG85A"/>
    <property type="match status" value="1"/>
</dbReference>
<feature type="signal peptide" evidence="1">
    <location>
        <begin position="1"/>
        <end position="19"/>
    </location>
</feature>
<organism evidence="2 3">
    <name type="scientific">Polyplosphaeria fusca</name>
    <dbReference type="NCBI Taxonomy" id="682080"/>
    <lineage>
        <taxon>Eukaryota</taxon>
        <taxon>Fungi</taxon>
        <taxon>Dikarya</taxon>
        <taxon>Ascomycota</taxon>
        <taxon>Pezizomycotina</taxon>
        <taxon>Dothideomycetes</taxon>
        <taxon>Pleosporomycetidae</taxon>
        <taxon>Pleosporales</taxon>
        <taxon>Tetraplosphaeriaceae</taxon>
        <taxon>Polyplosphaeria</taxon>
    </lineage>
</organism>
<protein>
    <submittedName>
        <fullName evidence="2">Alpha/beta-hydrolase</fullName>
    </submittedName>
</protein>
<dbReference type="OrthoDB" id="2112891at2759"/>
<comment type="caution">
    <text evidence="2">The sequence shown here is derived from an EMBL/GenBank/DDBJ whole genome shotgun (WGS) entry which is preliminary data.</text>
</comment>
<keyword evidence="3" id="KW-1185">Reference proteome</keyword>
<keyword evidence="1" id="KW-0732">Signal</keyword>
<sequence>MAPWTVPFTVCLLTSLCSAAVNVRKTSKGPTGYEVDFSYFDSSATTVAIGGGLPTFTDEFHTNPDGSAHWDPHQYQPGWFPGTSLNVTPYRMNSNGNGSWTYTMPLPSGTYTYAFQVNCVQAKCTNVVDPDNAPFVNVQGDQLVSHFQVPFDRQFQSYADLNLNFDYALPAPKEQRGIIRNVNYSSPGSVHPAPDVHDFVVYLPPGYSNSTAGKNYPILYLSHGGWGNGQEWENLGATSQILDNLISQKHLEPTVVVMPSFYNLAPEYKFVYGSEPLNHPGSDFIRKIYMEYLFPYIEANFAVSTDPKRRAFGGFSLGSSLTYEMYINNTDYFSYFGMFSGAVGPLLPRYSLLNSSMLQANPALKEKGIFTSAGLFDLALPDTRMFQAAMQSLGVPFVSRIEPWGFHVWNTWQDSLWQFGKLVLWKELPRQSNGTVTSGARP</sequence>
<reference evidence="2" key="1">
    <citation type="journal article" date="2020" name="Stud. Mycol.">
        <title>101 Dothideomycetes genomes: a test case for predicting lifestyles and emergence of pathogens.</title>
        <authorList>
            <person name="Haridas S."/>
            <person name="Albert R."/>
            <person name="Binder M."/>
            <person name="Bloem J."/>
            <person name="Labutti K."/>
            <person name="Salamov A."/>
            <person name="Andreopoulos B."/>
            <person name="Baker S."/>
            <person name="Barry K."/>
            <person name="Bills G."/>
            <person name="Bluhm B."/>
            <person name="Cannon C."/>
            <person name="Castanera R."/>
            <person name="Culley D."/>
            <person name="Daum C."/>
            <person name="Ezra D."/>
            <person name="Gonzalez J."/>
            <person name="Henrissat B."/>
            <person name="Kuo A."/>
            <person name="Liang C."/>
            <person name="Lipzen A."/>
            <person name="Lutzoni F."/>
            <person name="Magnuson J."/>
            <person name="Mondo S."/>
            <person name="Nolan M."/>
            <person name="Ohm R."/>
            <person name="Pangilinan J."/>
            <person name="Park H.-J."/>
            <person name="Ramirez L."/>
            <person name="Alfaro M."/>
            <person name="Sun H."/>
            <person name="Tritt A."/>
            <person name="Yoshinaga Y."/>
            <person name="Zwiers L.-H."/>
            <person name="Turgeon B."/>
            <person name="Goodwin S."/>
            <person name="Spatafora J."/>
            <person name="Crous P."/>
            <person name="Grigoriev I."/>
        </authorList>
    </citation>
    <scope>NUCLEOTIDE SEQUENCE</scope>
    <source>
        <strain evidence="2">CBS 125425</strain>
    </source>
</reference>
<proteinExistence type="predicted"/>
<gene>
    <name evidence="2" type="ORF">EJ04DRAFT_499710</name>
</gene>
<dbReference type="Pfam" id="PF00756">
    <property type="entry name" value="Esterase"/>
    <property type="match status" value="1"/>
</dbReference>
<feature type="chain" id="PRO_5040119178" evidence="1">
    <location>
        <begin position="20"/>
        <end position="442"/>
    </location>
</feature>
<evidence type="ECO:0000313" key="2">
    <source>
        <dbReference type="EMBL" id="KAF2730898.1"/>
    </source>
</evidence>
<dbReference type="GO" id="GO:0016747">
    <property type="term" value="F:acyltransferase activity, transferring groups other than amino-acyl groups"/>
    <property type="evidence" value="ECO:0007669"/>
    <property type="project" value="TreeGrafter"/>
</dbReference>
<dbReference type="InterPro" id="IPR050583">
    <property type="entry name" value="Mycobacterial_A85_antigen"/>
</dbReference>
<name>A0A9P4QT54_9PLEO</name>
<dbReference type="AlphaFoldDB" id="A0A9P4QT54"/>